<comment type="caution">
    <text evidence="9">The sequence shown here is derived from an EMBL/GenBank/DDBJ whole genome shotgun (WGS) entry which is preliminary data.</text>
</comment>
<evidence type="ECO:0000256" key="7">
    <source>
        <dbReference type="ARBA" id="ARBA00024343"/>
    </source>
</evidence>
<keyword evidence="6" id="KW-0539">Nucleus</keyword>
<dbReference type="InterPro" id="IPR036955">
    <property type="entry name" value="AP2/ERF_dom_sf"/>
</dbReference>
<keyword evidence="5" id="KW-0804">Transcription</keyword>
<dbReference type="PANTHER" id="PTHR31985:SF242">
    <property type="entry name" value="OS02G0676800 PROTEIN"/>
    <property type="match status" value="1"/>
</dbReference>
<dbReference type="InterPro" id="IPR016177">
    <property type="entry name" value="DNA-bd_dom_sf"/>
</dbReference>
<evidence type="ECO:0000256" key="6">
    <source>
        <dbReference type="ARBA" id="ARBA00023242"/>
    </source>
</evidence>
<keyword evidence="4" id="KW-0010">Activator</keyword>
<organism evidence="9 10">
    <name type="scientific">Castanea mollissima</name>
    <name type="common">Chinese chestnut</name>
    <dbReference type="NCBI Taxonomy" id="60419"/>
    <lineage>
        <taxon>Eukaryota</taxon>
        <taxon>Viridiplantae</taxon>
        <taxon>Streptophyta</taxon>
        <taxon>Embryophyta</taxon>
        <taxon>Tracheophyta</taxon>
        <taxon>Spermatophyta</taxon>
        <taxon>Magnoliopsida</taxon>
        <taxon>eudicotyledons</taxon>
        <taxon>Gunneridae</taxon>
        <taxon>Pentapetalae</taxon>
        <taxon>rosids</taxon>
        <taxon>fabids</taxon>
        <taxon>Fagales</taxon>
        <taxon>Fagaceae</taxon>
        <taxon>Castanea</taxon>
    </lineage>
</organism>
<dbReference type="PROSITE" id="PS51032">
    <property type="entry name" value="AP2_ERF"/>
    <property type="match status" value="1"/>
</dbReference>
<evidence type="ECO:0000256" key="2">
    <source>
        <dbReference type="ARBA" id="ARBA00023015"/>
    </source>
</evidence>
<dbReference type="PANTHER" id="PTHR31985">
    <property type="entry name" value="ETHYLENE-RESPONSIVE TRANSCRIPTION FACTOR ERF042-RELATED"/>
    <property type="match status" value="1"/>
</dbReference>
<gene>
    <name evidence="9" type="ORF">CMV_002494</name>
</gene>
<dbReference type="AlphaFoldDB" id="A0A8J4VXH1"/>
<comment type="similarity">
    <text evidence="7">Belongs to the AP2/ERF transcription factor family. ERF subfamily.</text>
</comment>
<evidence type="ECO:0000259" key="8">
    <source>
        <dbReference type="PROSITE" id="PS51032"/>
    </source>
</evidence>
<keyword evidence="10" id="KW-1185">Reference proteome</keyword>
<feature type="domain" description="AP2/ERF" evidence="8">
    <location>
        <begin position="37"/>
        <end position="104"/>
    </location>
</feature>
<dbReference type="InterPro" id="IPR051032">
    <property type="entry name" value="AP2/ERF_TF_ERF_subfamily"/>
</dbReference>
<dbReference type="Proteomes" id="UP000737018">
    <property type="component" value="Unassembled WGS sequence"/>
</dbReference>
<dbReference type="GO" id="GO:0003700">
    <property type="term" value="F:DNA-binding transcription factor activity"/>
    <property type="evidence" value="ECO:0007669"/>
    <property type="project" value="InterPro"/>
</dbReference>
<dbReference type="GO" id="GO:0005634">
    <property type="term" value="C:nucleus"/>
    <property type="evidence" value="ECO:0007669"/>
    <property type="project" value="UniProtKB-SubCell"/>
</dbReference>
<protein>
    <recommendedName>
        <fullName evidence="8">AP2/ERF domain-containing protein</fullName>
    </recommendedName>
</protein>
<dbReference type="InterPro" id="IPR001471">
    <property type="entry name" value="AP2/ERF_dom"/>
</dbReference>
<reference evidence="9" key="1">
    <citation type="submission" date="2020-03" db="EMBL/GenBank/DDBJ databases">
        <title>Castanea mollissima Vanexum genome sequencing.</title>
        <authorList>
            <person name="Staton M."/>
        </authorList>
    </citation>
    <scope>NUCLEOTIDE SEQUENCE</scope>
    <source>
        <tissue evidence="9">Leaf</tissue>
    </source>
</reference>
<dbReference type="EMBL" id="JRKL02000180">
    <property type="protein sequence ID" value="KAF3974142.1"/>
    <property type="molecule type" value="Genomic_DNA"/>
</dbReference>
<evidence type="ECO:0000256" key="1">
    <source>
        <dbReference type="ARBA" id="ARBA00004123"/>
    </source>
</evidence>
<evidence type="ECO:0000256" key="4">
    <source>
        <dbReference type="ARBA" id="ARBA00023159"/>
    </source>
</evidence>
<proteinExistence type="inferred from homology"/>
<keyword evidence="3" id="KW-0238">DNA-binding</keyword>
<comment type="subcellular location">
    <subcellularLocation>
        <location evidence="1">Nucleus</location>
    </subcellularLocation>
</comment>
<name>A0A8J4VXH1_9ROSI</name>
<dbReference type="OrthoDB" id="10592958at2759"/>
<dbReference type="GO" id="GO:0003677">
    <property type="term" value="F:DNA binding"/>
    <property type="evidence" value="ECO:0007669"/>
    <property type="project" value="UniProtKB-KW"/>
</dbReference>
<sequence>MTYLYPLTCAGTDQSDQQYSSYFKFYNHRRRVTDSRYRKGFRVNLDRPALLSTGNTWALDRSRSGKWVSEIRLPHKTTRIWLGRFPTKEMAALKGPDLEWAFQM</sequence>
<accession>A0A8J4VXH1</accession>
<evidence type="ECO:0000256" key="5">
    <source>
        <dbReference type="ARBA" id="ARBA00023163"/>
    </source>
</evidence>
<evidence type="ECO:0000313" key="10">
    <source>
        <dbReference type="Proteomes" id="UP000737018"/>
    </source>
</evidence>
<evidence type="ECO:0000313" key="9">
    <source>
        <dbReference type="EMBL" id="KAF3974142.1"/>
    </source>
</evidence>
<dbReference type="Gene3D" id="3.30.730.10">
    <property type="entry name" value="AP2/ERF domain"/>
    <property type="match status" value="1"/>
</dbReference>
<dbReference type="SUPFAM" id="SSF54171">
    <property type="entry name" value="DNA-binding domain"/>
    <property type="match status" value="1"/>
</dbReference>
<keyword evidence="2" id="KW-0805">Transcription regulation</keyword>
<evidence type="ECO:0000256" key="3">
    <source>
        <dbReference type="ARBA" id="ARBA00023125"/>
    </source>
</evidence>